<proteinExistence type="predicted"/>
<reference evidence="1" key="1">
    <citation type="journal article" date="2021" name="Nat. Commun.">
        <title>Genetic determinants of endophytism in the Arabidopsis root mycobiome.</title>
        <authorList>
            <person name="Mesny F."/>
            <person name="Miyauchi S."/>
            <person name="Thiergart T."/>
            <person name="Pickel B."/>
            <person name="Atanasova L."/>
            <person name="Karlsson M."/>
            <person name="Huettel B."/>
            <person name="Barry K.W."/>
            <person name="Haridas S."/>
            <person name="Chen C."/>
            <person name="Bauer D."/>
            <person name="Andreopoulos W."/>
            <person name="Pangilinan J."/>
            <person name="LaButti K."/>
            <person name="Riley R."/>
            <person name="Lipzen A."/>
            <person name="Clum A."/>
            <person name="Drula E."/>
            <person name="Henrissat B."/>
            <person name="Kohler A."/>
            <person name="Grigoriev I.V."/>
            <person name="Martin F.M."/>
            <person name="Hacquard S."/>
        </authorList>
    </citation>
    <scope>NUCLEOTIDE SEQUENCE</scope>
    <source>
        <strain evidence="1">MPI-CAGE-AT-0147</strain>
    </source>
</reference>
<sequence length="411" mass="47675">MGCCRRDFPLCSICGEFIYSRRFGENSTSGPDLWHPKDWRTNAIALEGPRLSTLKKNKSDSKHVPELSITRHTATGDRHHEGELMLLQSDQVVEPQDKYCGPRSCSIWQVDLPSNITPLVTSDSWFFGIHYACEEIVNRAMKTSSGSQLRSLGDLWVTLNRRWEMSRSEGTSKCHFVPFCPEKAPGGSTEWGFRGYYNSQCWFEVPSGWWDIDPSHIPNLTTRLLSNLKRVKISPTSPQTFHAGFNNLPQELKDEITCRLLQEPLGLECTYLMPQSCWMQVFCQIPFIWDLDEEKVMEVQSTDLGDEEWDWEKITRRVLARPTFPVQDEWLYVPWEYKDVGLSVPPGFTNRRRIWQIVEEMDPEELNGWEQKGVVLNAKCRREIDDYSGSDVSTLYHEDGREVTWDNVLDF</sequence>
<dbReference type="Proteomes" id="UP000738349">
    <property type="component" value="Unassembled WGS sequence"/>
</dbReference>
<name>A0A9P9F7C6_9HYPO</name>
<organism evidence="1 2">
    <name type="scientific">Dactylonectria macrodidyma</name>
    <dbReference type="NCBI Taxonomy" id="307937"/>
    <lineage>
        <taxon>Eukaryota</taxon>
        <taxon>Fungi</taxon>
        <taxon>Dikarya</taxon>
        <taxon>Ascomycota</taxon>
        <taxon>Pezizomycotina</taxon>
        <taxon>Sordariomycetes</taxon>
        <taxon>Hypocreomycetidae</taxon>
        <taxon>Hypocreales</taxon>
        <taxon>Nectriaceae</taxon>
        <taxon>Dactylonectria</taxon>
    </lineage>
</organism>
<dbReference type="OrthoDB" id="3932329at2759"/>
<dbReference type="AlphaFoldDB" id="A0A9P9F7C6"/>
<protein>
    <submittedName>
        <fullName evidence="1">Uncharacterized protein</fullName>
    </submittedName>
</protein>
<comment type="caution">
    <text evidence="1">The sequence shown here is derived from an EMBL/GenBank/DDBJ whole genome shotgun (WGS) entry which is preliminary data.</text>
</comment>
<evidence type="ECO:0000313" key="2">
    <source>
        <dbReference type="Proteomes" id="UP000738349"/>
    </source>
</evidence>
<keyword evidence="2" id="KW-1185">Reference proteome</keyword>
<dbReference type="EMBL" id="JAGMUV010000005">
    <property type="protein sequence ID" value="KAH7156055.1"/>
    <property type="molecule type" value="Genomic_DNA"/>
</dbReference>
<gene>
    <name evidence="1" type="ORF">EDB81DRAFT_716011</name>
</gene>
<accession>A0A9P9F7C6</accession>
<evidence type="ECO:0000313" key="1">
    <source>
        <dbReference type="EMBL" id="KAH7156055.1"/>
    </source>
</evidence>